<dbReference type="Pfam" id="PF00561">
    <property type="entry name" value="Abhydrolase_1"/>
    <property type="match status" value="1"/>
</dbReference>
<organism evidence="2 3">
    <name type="scientific">Pseudochelatococcus lubricantis</name>
    <dbReference type="NCBI Taxonomy" id="1538102"/>
    <lineage>
        <taxon>Bacteria</taxon>
        <taxon>Pseudomonadati</taxon>
        <taxon>Pseudomonadota</taxon>
        <taxon>Alphaproteobacteria</taxon>
        <taxon>Hyphomicrobiales</taxon>
        <taxon>Chelatococcaceae</taxon>
        <taxon>Pseudochelatococcus</taxon>
    </lineage>
</organism>
<dbReference type="SUPFAM" id="SSF53474">
    <property type="entry name" value="alpha/beta-Hydrolases"/>
    <property type="match status" value="1"/>
</dbReference>
<sequence>MTTLTTQEGNRIFYKDRGPREVRPIMSYLDWPLSADDRDNQMLFLLGKDYRVIAHDRRGHGRTEQTDTGNEMDTYASDVAELVRELDLKDAVHVGHSTGGGRVIRYIARSGPGRASKAALMGKTRGWLK</sequence>
<dbReference type="InterPro" id="IPR029058">
    <property type="entry name" value="AB_hydrolase_fold"/>
</dbReference>
<name>A0ABX0V6J9_9HYPH</name>
<dbReference type="PANTHER" id="PTHR43433">
    <property type="entry name" value="HYDROLASE, ALPHA/BETA FOLD FAMILY PROTEIN"/>
    <property type="match status" value="1"/>
</dbReference>
<comment type="caution">
    <text evidence="2">The sequence shown here is derived from an EMBL/GenBank/DDBJ whole genome shotgun (WGS) entry which is preliminary data.</text>
</comment>
<dbReference type="InterPro" id="IPR000073">
    <property type="entry name" value="AB_hydrolase_1"/>
</dbReference>
<dbReference type="EMBL" id="JAASQI010000013">
    <property type="protein sequence ID" value="NIJ60125.1"/>
    <property type="molecule type" value="Genomic_DNA"/>
</dbReference>
<dbReference type="RefSeq" id="WP_166956173.1">
    <property type="nucleotide sequence ID" value="NZ_JAASQI010000013.1"/>
</dbReference>
<evidence type="ECO:0000313" key="3">
    <source>
        <dbReference type="Proteomes" id="UP001429580"/>
    </source>
</evidence>
<dbReference type="Gene3D" id="3.40.50.1820">
    <property type="entry name" value="alpha/beta hydrolase"/>
    <property type="match status" value="1"/>
</dbReference>
<dbReference type="Proteomes" id="UP001429580">
    <property type="component" value="Unassembled WGS sequence"/>
</dbReference>
<accession>A0ABX0V6J9</accession>
<feature type="domain" description="AB hydrolase-1" evidence="1">
    <location>
        <begin position="46"/>
        <end position="122"/>
    </location>
</feature>
<dbReference type="InterPro" id="IPR050471">
    <property type="entry name" value="AB_hydrolase"/>
</dbReference>
<reference evidence="2 3" key="1">
    <citation type="submission" date="2020-03" db="EMBL/GenBank/DDBJ databases">
        <title>Genomic Encyclopedia of Type Strains, Phase IV (KMG-IV): sequencing the most valuable type-strain genomes for metagenomic binning, comparative biology and taxonomic classification.</title>
        <authorList>
            <person name="Goeker M."/>
        </authorList>
    </citation>
    <scope>NUCLEOTIDE SEQUENCE [LARGE SCALE GENOMIC DNA]</scope>
    <source>
        <strain evidence="2 3">DSM 103870</strain>
    </source>
</reference>
<keyword evidence="3" id="KW-1185">Reference proteome</keyword>
<proteinExistence type="predicted"/>
<gene>
    <name evidence="2" type="ORF">FHS82_003991</name>
</gene>
<protein>
    <submittedName>
        <fullName evidence="2">Pimeloyl-ACP methyl ester carboxylesterase</fullName>
    </submittedName>
</protein>
<dbReference type="PANTHER" id="PTHR43433:SF3">
    <property type="entry name" value="NON-HEME CHLOROPEROXIDASE"/>
    <property type="match status" value="1"/>
</dbReference>
<evidence type="ECO:0000313" key="2">
    <source>
        <dbReference type="EMBL" id="NIJ60125.1"/>
    </source>
</evidence>
<evidence type="ECO:0000259" key="1">
    <source>
        <dbReference type="Pfam" id="PF00561"/>
    </source>
</evidence>